<reference evidence="2 3" key="1">
    <citation type="submission" date="2017-06" db="EMBL/GenBank/DDBJ databases">
        <title>Ant-infecting Ophiocordyceps genomes reveal a high diversity of potential behavioral manipulation genes and a possible major role for enterotoxins.</title>
        <authorList>
            <person name="De Bekker C."/>
            <person name="Evans H.C."/>
            <person name="Brachmann A."/>
            <person name="Hughes D.P."/>
        </authorList>
    </citation>
    <scope>NUCLEOTIDE SEQUENCE [LARGE SCALE GENOMIC DNA]</scope>
    <source>
        <strain evidence="2 3">1348a</strain>
    </source>
</reference>
<dbReference type="AlphaFoldDB" id="A0A2C5YWH2"/>
<organism evidence="2 3">
    <name type="scientific">Ophiocordyceps australis</name>
    <dbReference type="NCBI Taxonomy" id="1399860"/>
    <lineage>
        <taxon>Eukaryota</taxon>
        <taxon>Fungi</taxon>
        <taxon>Dikarya</taxon>
        <taxon>Ascomycota</taxon>
        <taxon>Pezizomycotina</taxon>
        <taxon>Sordariomycetes</taxon>
        <taxon>Hypocreomycetidae</taxon>
        <taxon>Hypocreales</taxon>
        <taxon>Ophiocordycipitaceae</taxon>
        <taxon>Ophiocordyceps</taxon>
    </lineage>
</organism>
<protein>
    <submittedName>
        <fullName evidence="2">Uncharacterized protein</fullName>
    </submittedName>
</protein>
<evidence type="ECO:0000313" key="2">
    <source>
        <dbReference type="EMBL" id="PHH82458.1"/>
    </source>
</evidence>
<proteinExistence type="predicted"/>
<evidence type="ECO:0000256" key="1">
    <source>
        <dbReference type="SAM" id="MobiDB-lite"/>
    </source>
</evidence>
<name>A0A2C5YWH2_9HYPO</name>
<evidence type="ECO:0000313" key="3">
    <source>
        <dbReference type="Proteomes" id="UP000224854"/>
    </source>
</evidence>
<comment type="caution">
    <text evidence="2">The sequence shown here is derived from an EMBL/GenBank/DDBJ whole genome shotgun (WGS) entry which is preliminary data.</text>
</comment>
<accession>A0A2C5YWH2</accession>
<dbReference type="EMBL" id="NJEU01000058">
    <property type="protein sequence ID" value="PHH82458.1"/>
    <property type="molecule type" value="Genomic_DNA"/>
</dbReference>
<dbReference type="Proteomes" id="UP000224854">
    <property type="component" value="Unassembled WGS sequence"/>
</dbReference>
<keyword evidence="3" id="KW-1185">Reference proteome</keyword>
<feature type="region of interest" description="Disordered" evidence="1">
    <location>
        <begin position="49"/>
        <end position="72"/>
    </location>
</feature>
<gene>
    <name evidence="2" type="ORF">CDD82_5956</name>
</gene>
<sequence>MGHVAKVGMAEVGVMYAQSKSGGCPAESQEEAAQEEVVVVVASDEVASDEVASDEVASDGLGKPLATRGAGEDPAIEQSILSVRDADSCVDGAMSCGVVE</sequence>